<name>A0A426XU92_ENSVE</name>
<comment type="caution">
    <text evidence="2">The sequence shown here is derived from an EMBL/GenBank/DDBJ whole genome shotgun (WGS) entry which is preliminary data.</text>
</comment>
<dbReference type="AlphaFoldDB" id="A0A426XU92"/>
<gene>
    <name evidence="2" type="ORF">B296_00040230</name>
</gene>
<reference evidence="2 3" key="1">
    <citation type="journal article" date="2014" name="Agronomy (Basel)">
        <title>A Draft Genome Sequence for Ensete ventricosum, the Drought-Tolerant Tree Against Hunger.</title>
        <authorList>
            <person name="Harrison J."/>
            <person name="Moore K.A."/>
            <person name="Paszkiewicz K."/>
            <person name="Jones T."/>
            <person name="Grant M."/>
            <person name="Ambacheew D."/>
            <person name="Muzemil S."/>
            <person name="Studholme D.J."/>
        </authorList>
    </citation>
    <scope>NUCLEOTIDE SEQUENCE [LARGE SCALE GENOMIC DNA]</scope>
</reference>
<accession>A0A426XU92</accession>
<evidence type="ECO:0000313" key="3">
    <source>
        <dbReference type="Proteomes" id="UP000287651"/>
    </source>
</evidence>
<dbReference type="Proteomes" id="UP000287651">
    <property type="component" value="Unassembled WGS sequence"/>
</dbReference>
<evidence type="ECO:0000313" key="2">
    <source>
        <dbReference type="EMBL" id="RRT43039.1"/>
    </source>
</evidence>
<organism evidence="2 3">
    <name type="scientific">Ensete ventricosum</name>
    <name type="common">Abyssinian banana</name>
    <name type="synonym">Musa ensete</name>
    <dbReference type="NCBI Taxonomy" id="4639"/>
    <lineage>
        <taxon>Eukaryota</taxon>
        <taxon>Viridiplantae</taxon>
        <taxon>Streptophyta</taxon>
        <taxon>Embryophyta</taxon>
        <taxon>Tracheophyta</taxon>
        <taxon>Spermatophyta</taxon>
        <taxon>Magnoliopsida</taxon>
        <taxon>Liliopsida</taxon>
        <taxon>Zingiberales</taxon>
        <taxon>Musaceae</taxon>
        <taxon>Ensete</taxon>
    </lineage>
</organism>
<evidence type="ECO:0000256" key="1">
    <source>
        <dbReference type="SAM" id="MobiDB-lite"/>
    </source>
</evidence>
<protein>
    <submittedName>
        <fullName evidence="2">Uncharacterized protein</fullName>
    </submittedName>
</protein>
<sequence>MFERGDVTSNPKPPQVKKGFIPSPRPEMSPLLCIPNLTQQVQTFTNMMQTFTPLLPQLTQLTTSVQRLNLELSTAPLLSKAKLGSSHLTFQGSLQLREMSDPALHLLVVERSFLSSRARALLESKAQSDDSWEPLMKAQLQAMVQKLDKVQ</sequence>
<feature type="region of interest" description="Disordered" evidence="1">
    <location>
        <begin position="1"/>
        <end position="24"/>
    </location>
</feature>
<dbReference type="EMBL" id="AMZH03017407">
    <property type="protein sequence ID" value="RRT43039.1"/>
    <property type="molecule type" value="Genomic_DNA"/>
</dbReference>
<proteinExistence type="predicted"/>